<accession>A0A9W7XT97</accession>
<dbReference type="GO" id="GO:0000978">
    <property type="term" value="F:RNA polymerase II cis-regulatory region sequence-specific DNA binding"/>
    <property type="evidence" value="ECO:0007669"/>
    <property type="project" value="TreeGrafter"/>
</dbReference>
<dbReference type="Pfam" id="PF00320">
    <property type="entry name" value="GATA"/>
    <property type="match status" value="1"/>
</dbReference>
<dbReference type="SUPFAM" id="SSF57716">
    <property type="entry name" value="Glucocorticoid receptor-like (DNA-binding domain)"/>
    <property type="match status" value="1"/>
</dbReference>
<dbReference type="PROSITE" id="PS50114">
    <property type="entry name" value="GATA_ZN_FINGER_2"/>
    <property type="match status" value="1"/>
</dbReference>
<dbReference type="OrthoDB" id="515401at2759"/>
<evidence type="ECO:0000259" key="8">
    <source>
        <dbReference type="PROSITE" id="PS50114"/>
    </source>
</evidence>
<evidence type="ECO:0000256" key="3">
    <source>
        <dbReference type="ARBA" id="ARBA00022771"/>
    </source>
</evidence>
<proteinExistence type="predicted"/>
<keyword evidence="4" id="KW-0862">Zinc</keyword>
<evidence type="ECO:0000313" key="9">
    <source>
        <dbReference type="EMBL" id="KAJ1720346.1"/>
    </source>
</evidence>
<dbReference type="PANTHER" id="PTHR10071:SF281">
    <property type="entry name" value="BOX A-BINDING FACTOR-RELATED"/>
    <property type="match status" value="1"/>
</dbReference>
<dbReference type="GO" id="GO:0008270">
    <property type="term" value="F:zinc ion binding"/>
    <property type="evidence" value="ECO:0007669"/>
    <property type="project" value="UniProtKB-KW"/>
</dbReference>
<comment type="subcellular location">
    <subcellularLocation>
        <location evidence="1">Nucleus</location>
    </subcellularLocation>
</comment>
<dbReference type="InterPro" id="IPR039355">
    <property type="entry name" value="Transcription_factor_GATA"/>
</dbReference>
<dbReference type="CDD" id="cd00202">
    <property type="entry name" value="ZnF_GATA"/>
    <property type="match status" value="1"/>
</dbReference>
<keyword evidence="10" id="KW-1185">Reference proteome</keyword>
<evidence type="ECO:0000256" key="2">
    <source>
        <dbReference type="ARBA" id="ARBA00022723"/>
    </source>
</evidence>
<dbReference type="EMBL" id="JANBOI010002689">
    <property type="protein sequence ID" value="KAJ1720346.1"/>
    <property type="molecule type" value="Genomic_DNA"/>
</dbReference>
<organism evidence="9 10">
    <name type="scientific">Coemansia biformis</name>
    <dbReference type="NCBI Taxonomy" id="1286918"/>
    <lineage>
        <taxon>Eukaryota</taxon>
        <taxon>Fungi</taxon>
        <taxon>Fungi incertae sedis</taxon>
        <taxon>Zoopagomycota</taxon>
        <taxon>Kickxellomycotina</taxon>
        <taxon>Kickxellomycetes</taxon>
        <taxon>Kickxellales</taxon>
        <taxon>Kickxellaceae</taxon>
        <taxon>Coemansia</taxon>
    </lineage>
</organism>
<dbReference type="SMART" id="SM00401">
    <property type="entry name" value="ZnF_GATA"/>
    <property type="match status" value="1"/>
</dbReference>
<dbReference type="GO" id="GO:0005634">
    <property type="term" value="C:nucleus"/>
    <property type="evidence" value="ECO:0007669"/>
    <property type="project" value="UniProtKB-SubCell"/>
</dbReference>
<sequence>MTQSFIGTGSTTPLPTHISASPCSFRTSSTVSEDMDAIDALFGVRCPPQHQQHSAGGVGLDSSPTIAFDSMSAGTMAQCTAAMQSPIFAASAPHIMALGGQPITSMGDAGYSLMPSHERRVLRRHMHPASHPYLPRLSHVAQTDGPMRRNSAVMSSALTRPRPARSNTCIIPAINQDGSYKCCANCMTATTPSWRRHPETQELLCNACGLYLRLHRKSRPITLDDSGQVQVIRKNAAVQREPINLPSAPLSTSGTRPATHMSLPGPPVSALGCQPLRTNTTLAAMQEIGATYQLVDLAYSPTL</sequence>
<feature type="domain" description="GATA-type" evidence="8">
    <location>
        <begin position="183"/>
        <end position="233"/>
    </location>
</feature>
<dbReference type="InterPro" id="IPR013088">
    <property type="entry name" value="Znf_NHR/GATA"/>
</dbReference>
<dbReference type="Gene3D" id="3.30.50.10">
    <property type="entry name" value="Erythroid Transcription Factor GATA-1, subunit A"/>
    <property type="match status" value="1"/>
</dbReference>
<dbReference type="GO" id="GO:0045944">
    <property type="term" value="P:positive regulation of transcription by RNA polymerase II"/>
    <property type="evidence" value="ECO:0007669"/>
    <property type="project" value="TreeGrafter"/>
</dbReference>
<evidence type="ECO:0000256" key="1">
    <source>
        <dbReference type="ARBA" id="ARBA00004123"/>
    </source>
</evidence>
<evidence type="ECO:0000256" key="5">
    <source>
        <dbReference type="ARBA" id="ARBA00023242"/>
    </source>
</evidence>
<comment type="caution">
    <text evidence="9">The sequence shown here is derived from an EMBL/GenBank/DDBJ whole genome shotgun (WGS) entry which is preliminary data.</text>
</comment>
<feature type="non-terminal residue" evidence="9">
    <location>
        <position position="303"/>
    </location>
</feature>
<evidence type="ECO:0000313" key="10">
    <source>
        <dbReference type="Proteomes" id="UP001143981"/>
    </source>
</evidence>
<dbReference type="Proteomes" id="UP001143981">
    <property type="component" value="Unassembled WGS sequence"/>
</dbReference>
<keyword evidence="3 6" id="KW-0863">Zinc-finger</keyword>
<evidence type="ECO:0000256" key="4">
    <source>
        <dbReference type="ARBA" id="ARBA00022833"/>
    </source>
</evidence>
<feature type="region of interest" description="Disordered" evidence="7">
    <location>
        <begin position="1"/>
        <end position="21"/>
    </location>
</feature>
<keyword evidence="2" id="KW-0479">Metal-binding</keyword>
<dbReference type="InterPro" id="IPR000679">
    <property type="entry name" value="Znf_GATA"/>
</dbReference>
<evidence type="ECO:0000256" key="7">
    <source>
        <dbReference type="SAM" id="MobiDB-lite"/>
    </source>
</evidence>
<keyword evidence="5" id="KW-0539">Nucleus</keyword>
<dbReference type="GO" id="GO:0000981">
    <property type="term" value="F:DNA-binding transcription factor activity, RNA polymerase II-specific"/>
    <property type="evidence" value="ECO:0007669"/>
    <property type="project" value="TreeGrafter"/>
</dbReference>
<dbReference type="PANTHER" id="PTHR10071">
    <property type="entry name" value="TRANSCRIPTION FACTOR GATA FAMILY MEMBER"/>
    <property type="match status" value="1"/>
</dbReference>
<name>A0A9W7XT97_9FUNG</name>
<evidence type="ECO:0000256" key="6">
    <source>
        <dbReference type="PROSITE-ProRule" id="PRU00094"/>
    </source>
</evidence>
<reference evidence="9" key="1">
    <citation type="submission" date="2022-07" db="EMBL/GenBank/DDBJ databases">
        <title>Phylogenomic reconstructions and comparative analyses of Kickxellomycotina fungi.</title>
        <authorList>
            <person name="Reynolds N.K."/>
            <person name="Stajich J.E."/>
            <person name="Barry K."/>
            <person name="Grigoriev I.V."/>
            <person name="Crous P."/>
            <person name="Smith M.E."/>
        </authorList>
    </citation>
    <scope>NUCLEOTIDE SEQUENCE</scope>
    <source>
        <strain evidence="9">BCRC 34381</strain>
    </source>
</reference>
<gene>
    <name evidence="9" type="primary">GAT1_2</name>
    <name evidence="9" type="ORF">LPJ61_006175</name>
</gene>
<dbReference type="GO" id="GO:0000122">
    <property type="term" value="P:negative regulation of transcription by RNA polymerase II"/>
    <property type="evidence" value="ECO:0007669"/>
    <property type="project" value="TreeGrafter"/>
</dbReference>
<protein>
    <submittedName>
        <fullName evidence="9">Sodium- and chloride-dependent GABA transporter 1</fullName>
    </submittedName>
</protein>
<dbReference type="AlphaFoldDB" id="A0A9W7XT97"/>